<gene>
    <name evidence="3" type="ORF">GPY61_03275</name>
</gene>
<dbReference type="InterPro" id="IPR014262">
    <property type="entry name" value="HAF_rpt"/>
</dbReference>
<protein>
    <submittedName>
        <fullName evidence="3">DUF3466 family protein</fullName>
    </submittedName>
</protein>
<organism evidence="3 4">
    <name type="scientific">Massilia cellulosiltytica</name>
    <dbReference type="NCBI Taxonomy" id="2683234"/>
    <lineage>
        <taxon>Bacteria</taxon>
        <taxon>Pseudomonadati</taxon>
        <taxon>Pseudomonadota</taxon>
        <taxon>Betaproteobacteria</taxon>
        <taxon>Burkholderiales</taxon>
        <taxon>Oxalobacteraceae</taxon>
        <taxon>Telluria group</taxon>
        <taxon>Massilia</taxon>
    </lineage>
</organism>
<feature type="chain" id="PRO_5031319308" evidence="1">
    <location>
        <begin position="23"/>
        <end position="715"/>
    </location>
</feature>
<reference evidence="3 4" key="1">
    <citation type="submission" date="2019-12" db="EMBL/GenBank/DDBJ databases">
        <authorList>
            <person name="Li C."/>
            <person name="Zhao J."/>
        </authorList>
    </citation>
    <scope>NUCLEOTIDE SEQUENCE [LARGE SCALE GENOMIC DNA]</scope>
    <source>
        <strain evidence="3 4">NEAU-DD11</strain>
    </source>
</reference>
<dbReference type="InterPro" id="IPR013424">
    <property type="entry name" value="Ice-binding_C"/>
</dbReference>
<proteinExistence type="predicted"/>
<evidence type="ECO:0000313" key="3">
    <source>
        <dbReference type="EMBL" id="MVW58944.1"/>
    </source>
</evidence>
<comment type="caution">
    <text evidence="3">The sequence shown here is derived from an EMBL/GenBank/DDBJ whole genome shotgun (WGS) entry which is preliminary data.</text>
</comment>
<dbReference type="NCBIfam" id="TIGR02913">
    <property type="entry name" value="HAF_rpt"/>
    <property type="match status" value="8"/>
</dbReference>
<dbReference type="Pfam" id="PF07589">
    <property type="entry name" value="PEP-CTERM"/>
    <property type="match status" value="1"/>
</dbReference>
<evidence type="ECO:0000313" key="4">
    <source>
        <dbReference type="Proteomes" id="UP000443353"/>
    </source>
</evidence>
<feature type="domain" description="Ice-binding protein C-terminal" evidence="2">
    <location>
        <begin position="338"/>
        <end position="363"/>
    </location>
</feature>
<keyword evidence="4" id="KW-1185">Reference proteome</keyword>
<dbReference type="Proteomes" id="UP000443353">
    <property type="component" value="Unassembled WGS sequence"/>
</dbReference>
<dbReference type="RefSeq" id="WP_056330275.1">
    <property type="nucleotide sequence ID" value="NZ_WSES01000001.1"/>
</dbReference>
<accession>A0A7X3FVT9</accession>
<dbReference type="AlphaFoldDB" id="A0A7X3FVT9"/>
<keyword evidence="1" id="KW-0732">Signal</keyword>
<evidence type="ECO:0000256" key="1">
    <source>
        <dbReference type="SAM" id="SignalP"/>
    </source>
</evidence>
<sequence>MSIRRCLFALLLPFFASAHAWADPLYTFDFLPAGFAPSALNNAGQIVGTYGGAAAILSGGTITSLGSVLPDSYGLAINNHGDIAGAQNSPYNGSAFAYVGGSVVPVAASLPDMYAYSNARGINDAGMVAGNAQPDIGEAQRGFLVDSGGIHLIGTFGGDWSYAAAINASGTVAGTATLASSTFDPDRHAYLYQGGTMLDLGTLGGLRSEAYDVNDAGLAVGWSETDVVLDNGALTRPFAYRDGHMVDLGSLGGNWGYARALNNAGLIVGASDLITDVGWGYHAFIYLDGHMVDLNTLVTGANGWEIIDATDINDAGRILGRACRLGTCADVRLDLVSAVPEPATWAMLAAGLALLAWRARWRRVKPALMLGVSLAVAAPAVLADPLYTATFLPENFTAYGIGNDGSVVGSGINLDNQQRAFVWLDGTTTFLPTLGGPSAWATATNGGAVVGASLSGDFTRGFIYRNGDIRSTGTLYGGESIAYGINAAGQVVGDSTDASGNSRAFLYSGGTLTDIGTLGGTDARARGINGAGMIVGGSQPGPGFPDDGAHAFLYHDGTMQDLGTLGGGFSWAEAVNDAGQVAGYSLIGAAAVWHPFLYSGGVMHDLGSFGGDFGEAHAINAAGMVVGYSSFVGDGFSHAFVYADGSLVDLNNVTDGLGIQVLMDAVGINDAGQIVANSCNDFGYCAPVLLTPVPEPAAAFLLLAGIPVLLWRRKN</sequence>
<name>A0A7X3FVT9_9BURK</name>
<feature type="signal peptide" evidence="1">
    <location>
        <begin position="1"/>
        <end position="22"/>
    </location>
</feature>
<dbReference type="NCBIfam" id="TIGR02595">
    <property type="entry name" value="PEP_CTERM"/>
    <property type="match status" value="1"/>
</dbReference>
<evidence type="ECO:0000259" key="2">
    <source>
        <dbReference type="Pfam" id="PF07589"/>
    </source>
</evidence>
<dbReference type="EMBL" id="WSES01000001">
    <property type="protein sequence ID" value="MVW58944.1"/>
    <property type="molecule type" value="Genomic_DNA"/>
</dbReference>